<reference evidence="1 2" key="1">
    <citation type="journal article" date="2018" name="Nat. Ecol. Evol.">
        <title>Pezizomycetes genomes reveal the molecular basis of ectomycorrhizal truffle lifestyle.</title>
        <authorList>
            <person name="Murat C."/>
            <person name="Payen T."/>
            <person name="Noel B."/>
            <person name="Kuo A."/>
            <person name="Morin E."/>
            <person name="Chen J."/>
            <person name="Kohler A."/>
            <person name="Krizsan K."/>
            <person name="Balestrini R."/>
            <person name="Da Silva C."/>
            <person name="Montanini B."/>
            <person name="Hainaut M."/>
            <person name="Levati E."/>
            <person name="Barry K.W."/>
            <person name="Belfiori B."/>
            <person name="Cichocki N."/>
            <person name="Clum A."/>
            <person name="Dockter R.B."/>
            <person name="Fauchery L."/>
            <person name="Guy J."/>
            <person name="Iotti M."/>
            <person name="Le Tacon F."/>
            <person name="Lindquist E.A."/>
            <person name="Lipzen A."/>
            <person name="Malagnac F."/>
            <person name="Mello A."/>
            <person name="Molinier V."/>
            <person name="Miyauchi S."/>
            <person name="Poulain J."/>
            <person name="Riccioni C."/>
            <person name="Rubini A."/>
            <person name="Sitrit Y."/>
            <person name="Splivallo R."/>
            <person name="Traeger S."/>
            <person name="Wang M."/>
            <person name="Zifcakova L."/>
            <person name="Wipf D."/>
            <person name="Zambonelli A."/>
            <person name="Paolocci F."/>
            <person name="Nowrousian M."/>
            <person name="Ottonello S."/>
            <person name="Baldrian P."/>
            <person name="Spatafora J.W."/>
            <person name="Henrissat B."/>
            <person name="Nagy L.G."/>
            <person name="Aury J.M."/>
            <person name="Wincker P."/>
            <person name="Grigoriev I.V."/>
            <person name="Bonfante P."/>
            <person name="Martin F.M."/>
        </authorList>
    </citation>
    <scope>NUCLEOTIDE SEQUENCE [LARGE SCALE GENOMIC DNA]</scope>
    <source>
        <strain evidence="1 2">RN42</strain>
    </source>
</reference>
<evidence type="ECO:0000313" key="1">
    <source>
        <dbReference type="EMBL" id="RPA72359.1"/>
    </source>
</evidence>
<gene>
    <name evidence="1" type="ORF">BJ508DRAFT_381605</name>
</gene>
<dbReference type="Proteomes" id="UP000275078">
    <property type="component" value="Unassembled WGS sequence"/>
</dbReference>
<organism evidence="1 2">
    <name type="scientific">Ascobolus immersus RN42</name>
    <dbReference type="NCBI Taxonomy" id="1160509"/>
    <lineage>
        <taxon>Eukaryota</taxon>
        <taxon>Fungi</taxon>
        <taxon>Dikarya</taxon>
        <taxon>Ascomycota</taxon>
        <taxon>Pezizomycotina</taxon>
        <taxon>Pezizomycetes</taxon>
        <taxon>Pezizales</taxon>
        <taxon>Ascobolaceae</taxon>
        <taxon>Ascobolus</taxon>
    </lineage>
</organism>
<protein>
    <submittedName>
        <fullName evidence="1">Uncharacterized protein</fullName>
    </submittedName>
</protein>
<dbReference type="EMBL" id="ML119865">
    <property type="protein sequence ID" value="RPA72359.1"/>
    <property type="molecule type" value="Genomic_DNA"/>
</dbReference>
<proteinExistence type="predicted"/>
<evidence type="ECO:0000313" key="2">
    <source>
        <dbReference type="Proteomes" id="UP000275078"/>
    </source>
</evidence>
<name>A0A3N4HDK8_ASCIM</name>
<sequence length="248" mass="28673">MSETGYSTEADSETQEESEWTIGRILLELFATLSHLHNYQLHIYNHHSPSRDYLTPSRLRTALNQEAELLLPLKQQGSCGMWYRKNFTAVTPDFVRSIRPKTPVTNILLDWFEGQFEGFQPWWMLSVLVLEKECLGDRWRFPELEVLYARLPEMREWDGVCDKMALEYRETAARSSHKRWWYEERASALEDLKSVLGVVGPFVDREKGGEYVDDVLQASDACLQVVAAPDYLKPSTCAKFIGALVRCV</sequence>
<keyword evidence="2" id="KW-1185">Reference proteome</keyword>
<dbReference type="AlphaFoldDB" id="A0A3N4HDK8"/>
<accession>A0A3N4HDK8</accession>